<dbReference type="GO" id="GO:0006310">
    <property type="term" value="P:DNA recombination"/>
    <property type="evidence" value="ECO:0007669"/>
    <property type="project" value="UniProtKB-KW"/>
</dbReference>
<evidence type="ECO:0000313" key="3">
    <source>
        <dbReference type="EMBL" id="QCO09518.1"/>
    </source>
</evidence>
<dbReference type="GO" id="GO:0015074">
    <property type="term" value="P:DNA integration"/>
    <property type="evidence" value="ECO:0007669"/>
    <property type="project" value="InterPro"/>
</dbReference>
<dbReference type="Proteomes" id="UP000298774">
    <property type="component" value="Chromosome"/>
</dbReference>
<sequence length="276" mass="31322">MVVEVVASDPRKSAAPRRRLVGGVRPDPGDLSLPERSAIEEWLTYLQTRDSHTANVDALMCWTLLRTALRAEEILRLRVSCLQPVKKPGPHDHDATLLVQYGTKGGRKPNDPEARGKPRRIILSLRALERLQDYARGRRKIALRTFLRKNPGAAEPRELFLSPDTGGPIAYRTFWGKWKVGPVPLPQWSPHLGRHTWACYTLLDELYPMAEAVSRGGLELAGLVQPHFDHVITTLIRPQLGHISAETTEMYLKWVAAQLQVSRAHREYANWLDRME</sequence>
<evidence type="ECO:0000313" key="4">
    <source>
        <dbReference type="Proteomes" id="UP000298774"/>
    </source>
</evidence>
<organism evidence="3 4">
    <name type="scientific">Azospirillum brasilense</name>
    <dbReference type="NCBI Taxonomy" id="192"/>
    <lineage>
        <taxon>Bacteria</taxon>
        <taxon>Pseudomonadati</taxon>
        <taxon>Pseudomonadota</taxon>
        <taxon>Alphaproteobacteria</taxon>
        <taxon>Rhodospirillales</taxon>
        <taxon>Azospirillaceae</taxon>
        <taxon>Azospirillum</taxon>
    </lineage>
</organism>
<dbReference type="CDD" id="cd00397">
    <property type="entry name" value="DNA_BRE_C"/>
    <property type="match status" value="1"/>
</dbReference>
<protein>
    <submittedName>
        <fullName evidence="3">Site-specific integrase</fullName>
    </submittedName>
</protein>
<dbReference type="InterPro" id="IPR011010">
    <property type="entry name" value="DNA_brk_join_enz"/>
</dbReference>
<dbReference type="PROSITE" id="PS51898">
    <property type="entry name" value="TYR_RECOMBINASE"/>
    <property type="match status" value="1"/>
</dbReference>
<accession>A0A0P0EKL7</accession>
<dbReference type="InterPro" id="IPR002104">
    <property type="entry name" value="Integrase_catalytic"/>
</dbReference>
<dbReference type="AlphaFoldDB" id="A0A0P0EKL7"/>
<dbReference type="GO" id="GO:0003677">
    <property type="term" value="F:DNA binding"/>
    <property type="evidence" value="ECO:0007669"/>
    <property type="project" value="InterPro"/>
</dbReference>
<name>A0A0P0EKL7_AZOBR</name>
<dbReference type="Gene3D" id="1.10.443.10">
    <property type="entry name" value="Intergrase catalytic core"/>
    <property type="match status" value="1"/>
</dbReference>
<keyword evidence="1" id="KW-0233">DNA recombination</keyword>
<proteinExistence type="predicted"/>
<reference evidence="3 4" key="1">
    <citation type="submission" date="2018-09" db="EMBL/GenBank/DDBJ databases">
        <title>Whole genome based analysis of evolution and adaptive divergence in Indian and Brazilian strains of Azospirillum brasilense.</title>
        <authorList>
            <person name="Singh C."/>
            <person name="Tripathi A.K."/>
        </authorList>
    </citation>
    <scope>NUCLEOTIDE SEQUENCE [LARGE SCALE GENOMIC DNA]</scope>
    <source>
        <strain evidence="3 4">MTCC4038</strain>
    </source>
</reference>
<dbReference type="KEGG" id="abf:AMK58_02910"/>
<feature type="domain" description="Tyr recombinase" evidence="2">
    <location>
        <begin position="32"/>
        <end position="241"/>
    </location>
</feature>
<evidence type="ECO:0000256" key="1">
    <source>
        <dbReference type="ARBA" id="ARBA00023172"/>
    </source>
</evidence>
<dbReference type="SUPFAM" id="SSF56349">
    <property type="entry name" value="DNA breaking-rejoining enzymes"/>
    <property type="match status" value="1"/>
</dbReference>
<gene>
    <name evidence="3" type="ORF">D3868_11000</name>
</gene>
<dbReference type="EMBL" id="CP032339">
    <property type="protein sequence ID" value="QCO09518.1"/>
    <property type="molecule type" value="Genomic_DNA"/>
</dbReference>
<evidence type="ECO:0000259" key="2">
    <source>
        <dbReference type="PROSITE" id="PS51898"/>
    </source>
</evidence>
<dbReference type="InterPro" id="IPR013762">
    <property type="entry name" value="Integrase-like_cat_sf"/>
</dbReference>